<evidence type="ECO:0000259" key="2">
    <source>
        <dbReference type="PROSITE" id="PS51723"/>
    </source>
</evidence>
<name>A0AAY4CBM7_9TELE</name>
<dbReference type="RefSeq" id="XP_028817986.1">
    <property type="nucleotide sequence ID" value="XM_028962153.1"/>
</dbReference>
<dbReference type="SMART" id="SM01276">
    <property type="entry name" value="M60-like"/>
    <property type="match status" value="1"/>
</dbReference>
<dbReference type="FunFam" id="3.40.390.80:FF:000001">
    <property type="entry name" value="TRPM8 channel-associated factor 1"/>
    <property type="match status" value="1"/>
</dbReference>
<dbReference type="AlphaFoldDB" id="A0AAY4CBM7"/>
<evidence type="ECO:0000256" key="1">
    <source>
        <dbReference type="ARBA" id="ARBA00009770"/>
    </source>
</evidence>
<organism evidence="3 4">
    <name type="scientific">Denticeps clupeoides</name>
    <name type="common">denticle herring</name>
    <dbReference type="NCBI Taxonomy" id="299321"/>
    <lineage>
        <taxon>Eukaryota</taxon>
        <taxon>Metazoa</taxon>
        <taxon>Chordata</taxon>
        <taxon>Craniata</taxon>
        <taxon>Vertebrata</taxon>
        <taxon>Euteleostomi</taxon>
        <taxon>Actinopterygii</taxon>
        <taxon>Neopterygii</taxon>
        <taxon>Teleostei</taxon>
        <taxon>Clupei</taxon>
        <taxon>Clupeiformes</taxon>
        <taxon>Denticipitoidei</taxon>
        <taxon>Denticipitidae</taxon>
        <taxon>Denticeps</taxon>
    </lineage>
</organism>
<comment type="similarity">
    <text evidence="1">Belongs to the TCAF family.</text>
</comment>
<dbReference type="Pfam" id="PF17291">
    <property type="entry name" value="M60-like_N"/>
    <property type="match status" value="1"/>
</dbReference>
<dbReference type="Pfam" id="PF13402">
    <property type="entry name" value="Peptidase_M60"/>
    <property type="match status" value="1"/>
</dbReference>
<dbReference type="GeneTree" id="ENSGT00390000017365"/>
<dbReference type="PANTHER" id="PTHR15730">
    <property type="entry name" value="EXPERIMENTAL AUTOIMMUNE PROSTATITIS ANTIGEN 2-RELATED"/>
    <property type="match status" value="1"/>
</dbReference>
<dbReference type="Gene3D" id="3.40.390.80">
    <property type="entry name" value="Peptidase M60, enhancin-like domain 2"/>
    <property type="match status" value="1"/>
</dbReference>
<dbReference type="Proteomes" id="UP000694580">
    <property type="component" value="Chromosome 19"/>
</dbReference>
<evidence type="ECO:0000313" key="3">
    <source>
        <dbReference type="Ensembl" id="ENSDCDP00010030468.1"/>
    </source>
</evidence>
<dbReference type="SUPFAM" id="SSF52317">
    <property type="entry name" value="Class I glutamine amidotransferase-like"/>
    <property type="match status" value="1"/>
</dbReference>
<dbReference type="InterPro" id="IPR042279">
    <property type="entry name" value="Pep_M60_3"/>
</dbReference>
<proteinExistence type="inferred from homology"/>
<dbReference type="InterPro" id="IPR051244">
    <property type="entry name" value="TCAF"/>
</dbReference>
<protein>
    <recommendedName>
        <fullName evidence="2">Peptidase M60 domain-containing protein</fullName>
    </recommendedName>
</protein>
<dbReference type="PANTHER" id="PTHR15730:SF5">
    <property type="entry name" value="SI:CH211-210B2.2-RELATED"/>
    <property type="match status" value="1"/>
</dbReference>
<dbReference type="GeneID" id="114769280"/>
<reference evidence="3" key="3">
    <citation type="submission" date="2025-09" db="UniProtKB">
        <authorList>
            <consortium name="Ensembl"/>
        </authorList>
    </citation>
    <scope>IDENTIFICATION</scope>
</reference>
<gene>
    <name evidence="3" type="primary">LOC114769280</name>
</gene>
<reference evidence="3" key="2">
    <citation type="submission" date="2025-08" db="UniProtKB">
        <authorList>
            <consortium name="Ensembl"/>
        </authorList>
    </citation>
    <scope>IDENTIFICATION</scope>
</reference>
<sequence length="911" mass="100492">MAREEAYCALMRGVQELDFRGQFIPSDMVLTGSHAFPLAMNPRGQVLMAASSYGQGRIVVLGHEQHLACFPGVVENALAWLMPSDRATAGLHESCKSVISTLKLNAKIKPEVCAFRNDLGVYVTDAYSIGPDAKDLVNFLKAGGGLLVAGQAWSWAEEHPQENTLLGFPGNKVCSVAGIYFSEHRGELGVFPVPPQIPSSWLAVSIAQNFKDDLEFLLKGVSEFDIQGGAIPSEVLVHGPLAFPIASTPDGQAFIAGAFYGQGRVIVITHEGYMGRESLSPFLINAVKWLDEGRNGTVGIMPHLNGVNSILSKSGLKCEMAGLRNDLSVYVCTSYSDAQRDEIQEFVAEGKGLLIGGHAWYWAQSNYGHNVMTEYAGNRILNKMGLSILGNTLSSGLYKAPDLEQVCSELYHFRGLLQRFISHVTQGEMLTNQEEGCLKKLGNDCVQYLSMRNHDCGIYTSMVSALVDVLKEAGVPQVCNSNPITSAKDHLLLNIGTEVYKVCPDPNALVPYIIKECPALPTVANARICISANTAGAEEWISTGLYLSPGMRTYVALPPQIVGKGWKIQIGCQTDHIGHLNELKRAPVVHERYPVDKEMVEVWNLWGGLIYLIAPPTTRVDGVDIVVQSAVQAPYYNSGKTGVQEWVSSIRNAPAPWAELEFENIIITVQSEVIRGLDRPDEVARLWDDIMRAVADLAAIPAKFPRKERFVADVQISYGFMHAGYPIMMQSCSAPGLVDHAGIRATGLWGAIHELGHNQQRGVWEFPPHTTECTCNLWSVYVHETVLGLDRARAHENMSLQYRSARAQQYAMGGRRLEQWDMWTALETYMQLQDQFGWDAFKKVFSTYHQMQGVPQDNSGKMNVYAETFSRVVGRNLAGFFKAWGWPIDSAVEGRLSDLPEWSDHPMAQFA</sequence>
<dbReference type="GO" id="GO:0005886">
    <property type="term" value="C:plasma membrane"/>
    <property type="evidence" value="ECO:0007669"/>
    <property type="project" value="TreeGrafter"/>
</dbReference>
<feature type="domain" description="Peptidase M60" evidence="2">
    <location>
        <begin position="538"/>
        <end position="837"/>
    </location>
</feature>
<dbReference type="PROSITE" id="PS51723">
    <property type="entry name" value="PEPTIDASE_M60"/>
    <property type="match status" value="1"/>
</dbReference>
<dbReference type="Gene3D" id="1.10.390.30">
    <property type="entry name" value="Peptidase M60, enhancin-like domain 3"/>
    <property type="match status" value="1"/>
</dbReference>
<dbReference type="GO" id="GO:0090314">
    <property type="term" value="P:positive regulation of protein targeting to membrane"/>
    <property type="evidence" value="ECO:0007669"/>
    <property type="project" value="TreeGrafter"/>
</dbReference>
<dbReference type="Ensembl" id="ENSDCDT00010037842.1">
    <property type="protein sequence ID" value="ENSDCDP00010030468.1"/>
    <property type="gene ID" value="ENSDCDG00010019557.1"/>
</dbReference>
<reference evidence="3 4" key="1">
    <citation type="submission" date="2020-06" db="EMBL/GenBank/DDBJ databases">
        <authorList>
            <consortium name="Wellcome Sanger Institute Data Sharing"/>
        </authorList>
    </citation>
    <scope>NUCLEOTIDE SEQUENCE [LARGE SCALE GENOMIC DNA]</scope>
</reference>
<dbReference type="InterPro" id="IPR035423">
    <property type="entry name" value="M60-like_N"/>
</dbReference>
<evidence type="ECO:0000313" key="4">
    <source>
        <dbReference type="Proteomes" id="UP000694580"/>
    </source>
</evidence>
<dbReference type="GO" id="GO:0044325">
    <property type="term" value="F:transmembrane transporter binding"/>
    <property type="evidence" value="ECO:0007669"/>
    <property type="project" value="TreeGrafter"/>
</dbReference>
<accession>A0AAY4CBM7</accession>
<dbReference type="InterPro" id="IPR031161">
    <property type="entry name" value="Peptidase_M60_dom"/>
</dbReference>
<keyword evidence="4" id="KW-1185">Reference proteome</keyword>
<dbReference type="InterPro" id="IPR029062">
    <property type="entry name" value="Class_I_gatase-like"/>
</dbReference>